<evidence type="ECO:0000256" key="1">
    <source>
        <dbReference type="SAM" id="Phobius"/>
    </source>
</evidence>
<keyword evidence="1" id="KW-0812">Transmembrane</keyword>
<keyword evidence="3" id="KW-1185">Reference proteome</keyword>
<evidence type="ECO:0008006" key="4">
    <source>
        <dbReference type="Google" id="ProtNLM"/>
    </source>
</evidence>
<dbReference type="InterPro" id="IPR027602">
    <property type="entry name" value="PGA_system"/>
</dbReference>
<dbReference type="STRING" id="885272.JonanDRAFT_0399"/>
<dbReference type="AlphaFoldDB" id="H0UJ84"/>
<feature type="transmembrane region" description="Helical" evidence="1">
    <location>
        <begin position="22"/>
        <end position="40"/>
    </location>
</feature>
<name>H0UJ84_9BACT</name>
<sequence length="357" mass="39005">MNLTQFDAACLAQSRLKRRNRILLFCLAAVMALLFFVGGGTSSREEGRLMDRVSRGHEVLWNWREREGLGLDLTADPYRTGMIGVEWSEMSTTLGLLAAKRTACDARWSVVVGRWFDELGLSEGDEVCVFSSSSFPGMILNVLAAAEARQLRVTVVLSLGSSTWGANVPGAGWLDMASSLRRAGIIQTGVDFCTPGGDDEIGGELPRETLKMMRNTAARHGVPFVELKSLAQVIDWKMDLVRQKKPRVVVSIGGSEANLGDDPSVLKLRPGLHRTPSEFQGTGVIGRCLAQNVPVIHLLEIRRLCAANGIPFDGAPSRILRSNLAVPFAAVGVVLFALAMVLFRRWALWKLDGTEEE</sequence>
<evidence type="ECO:0000313" key="2">
    <source>
        <dbReference type="EMBL" id="EHM12817.1"/>
    </source>
</evidence>
<dbReference type="HOGENOM" id="CLU_056932_0_0_0"/>
<dbReference type="eggNOG" id="ENOG502Z9ES">
    <property type="taxonomic scope" value="Bacteria"/>
</dbReference>
<reference evidence="2 3" key="1">
    <citation type="submission" date="2011-11" db="EMBL/GenBank/DDBJ databases">
        <title>The Noncontiguous Finished genome of Jonquetella anthropi DSM 22815.</title>
        <authorList>
            <consortium name="US DOE Joint Genome Institute (JGI-PGF)"/>
            <person name="Lucas S."/>
            <person name="Copeland A."/>
            <person name="Lapidus A."/>
            <person name="Glavina del Rio T."/>
            <person name="Dalin E."/>
            <person name="Tice H."/>
            <person name="Bruce D."/>
            <person name="Goodwin L."/>
            <person name="Pitluck S."/>
            <person name="Peters L."/>
            <person name="Mikhailova N."/>
            <person name="Held B."/>
            <person name="Kyrpides N."/>
            <person name="Mavromatis K."/>
            <person name="Ivanova N."/>
            <person name="Markowitz V."/>
            <person name="Cheng J.-F."/>
            <person name="Hugenholtz P."/>
            <person name="Woyke T."/>
            <person name="Wu D."/>
            <person name="Gronow S."/>
            <person name="Wellnitz S."/>
            <person name="Brambilla E."/>
            <person name="Klenk H.-P."/>
            <person name="Eisen J.A."/>
        </authorList>
    </citation>
    <scope>NUCLEOTIDE SEQUENCE [LARGE SCALE GENOMIC DNA]</scope>
    <source>
        <strain evidence="2 3">DSM 22815</strain>
    </source>
</reference>
<evidence type="ECO:0000313" key="3">
    <source>
        <dbReference type="Proteomes" id="UP000003806"/>
    </source>
</evidence>
<gene>
    <name evidence="2" type="ORF">JonanDRAFT_0399</name>
</gene>
<dbReference type="EMBL" id="CM001376">
    <property type="protein sequence ID" value="EHM12817.1"/>
    <property type="molecule type" value="Genomic_DNA"/>
</dbReference>
<dbReference type="NCBIfam" id="TIGR04332">
    <property type="entry name" value="gamma_Glu_sys"/>
    <property type="match status" value="1"/>
</dbReference>
<dbReference type="OrthoDB" id="6233025at2"/>
<feature type="transmembrane region" description="Helical" evidence="1">
    <location>
        <begin position="324"/>
        <end position="343"/>
    </location>
</feature>
<organism evidence="2 3">
    <name type="scientific">Jonquetella anthropi DSM 22815</name>
    <dbReference type="NCBI Taxonomy" id="885272"/>
    <lineage>
        <taxon>Bacteria</taxon>
        <taxon>Thermotogati</taxon>
        <taxon>Synergistota</taxon>
        <taxon>Synergistia</taxon>
        <taxon>Synergistales</taxon>
        <taxon>Dethiosulfovibrionaceae</taxon>
        <taxon>Jonquetella</taxon>
    </lineage>
</organism>
<protein>
    <recommendedName>
        <fullName evidence="4">Poly-gamma-glutamate system protein</fullName>
    </recommendedName>
</protein>
<keyword evidence="1" id="KW-0472">Membrane</keyword>
<proteinExistence type="predicted"/>
<accession>H0UJ84</accession>
<keyword evidence="1" id="KW-1133">Transmembrane helix</keyword>
<dbReference type="Proteomes" id="UP000003806">
    <property type="component" value="Chromosome"/>
</dbReference>
<dbReference type="RefSeq" id="WP_008520324.1">
    <property type="nucleotide sequence ID" value="NZ_CM001376.1"/>
</dbReference>